<dbReference type="Proteomes" id="UP001234495">
    <property type="component" value="Unassembled WGS sequence"/>
</dbReference>
<organism evidence="1 2">
    <name type="scientific">Metabacillus malikii</name>
    <dbReference type="NCBI Taxonomy" id="1504265"/>
    <lineage>
        <taxon>Bacteria</taxon>
        <taxon>Bacillati</taxon>
        <taxon>Bacillota</taxon>
        <taxon>Bacilli</taxon>
        <taxon>Bacillales</taxon>
        <taxon>Bacillaceae</taxon>
        <taxon>Metabacillus</taxon>
    </lineage>
</organism>
<reference evidence="1 2" key="1">
    <citation type="submission" date="2023-07" db="EMBL/GenBank/DDBJ databases">
        <title>Genomic Encyclopedia of Type Strains, Phase IV (KMG-IV): sequencing the most valuable type-strain genomes for metagenomic binning, comparative biology and taxonomic classification.</title>
        <authorList>
            <person name="Goeker M."/>
        </authorList>
    </citation>
    <scope>NUCLEOTIDE SEQUENCE [LARGE SCALE GENOMIC DNA]</scope>
    <source>
        <strain evidence="1 2">DSM 29005</strain>
    </source>
</reference>
<evidence type="ECO:0008006" key="3">
    <source>
        <dbReference type="Google" id="ProtNLM"/>
    </source>
</evidence>
<comment type="caution">
    <text evidence="1">The sequence shown here is derived from an EMBL/GenBank/DDBJ whole genome shotgun (WGS) entry which is preliminary data.</text>
</comment>
<name>A0ABT9ZER3_9BACI</name>
<keyword evidence="2" id="KW-1185">Reference proteome</keyword>
<gene>
    <name evidence="1" type="ORF">J2S19_001675</name>
</gene>
<dbReference type="RefSeq" id="WP_307339674.1">
    <property type="nucleotide sequence ID" value="NZ_JAUSUD010000006.1"/>
</dbReference>
<accession>A0ABT9ZER3</accession>
<protein>
    <recommendedName>
        <fullName evidence="3">HTH araC/xylS-type domain-containing protein</fullName>
    </recommendedName>
</protein>
<evidence type="ECO:0000313" key="2">
    <source>
        <dbReference type="Proteomes" id="UP001234495"/>
    </source>
</evidence>
<dbReference type="EMBL" id="JAUSUD010000006">
    <property type="protein sequence ID" value="MDQ0230419.1"/>
    <property type="molecule type" value="Genomic_DNA"/>
</dbReference>
<proteinExistence type="predicted"/>
<sequence length="123" mass="14553">MNNVKLFIEELKFVVENELIINKYVLEQLHDSFNLNPVLITRIYHLLLKNKQVLPFVYDIEAEIYDYLVSEEMADNKTFYGATTHVANQFGSSQTYIKWKLNQSKTTLRKHDSQMNRLTSEFS</sequence>
<evidence type="ECO:0000313" key="1">
    <source>
        <dbReference type="EMBL" id="MDQ0230419.1"/>
    </source>
</evidence>